<keyword evidence="2" id="KW-1185">Reference proteome</keyword>
<proteinExistence type="predicted"/>
<dbReference type="Proteomes" id="UP000475862">
    <property type="component" value="Unassembled WGS sequence"/>
</dbReference>
<evidence type="ECO:0000313" key="1">
    <source>
        <dbReference type="EMBL" id="KAE9545513.1"/>
    </source>
</evidence>
<protein>
    <submittedName>
        <fullName evidence="1">Uncharacterized protein</fullName>
    </submittedName>
</protein>
<sequence length="293" mass="34059">TFEVSDPNIYLVCQHRNLIGFSKTNRKIVLSDTNHTFCIKYQALINTSWIRLTLSQLMFINIKYSNHKIHEVDLDSRYKDVCKEMTKPHKNTLSKAFPSNKLKSEWTVHSSKNAIHSSTLRVVSVKPLILSGAMNIPARIIFYRMQLYCIQIEYLSKITLSCPRTEGTMDKHPPPKCTDLLFQFQIRGVFILYLFHKIAVPSKRIKKQIDNIINAPMELEPIACFAHLDVDICSINLLLRKFTEHNKLSLKSSGSQTHFFMYHLSILFISHLPLMTKNRKIQIAQLNTLFFIF</sequence>
<dbReference type="AlphaFoldDB" id="A0A6G0U987"/>
<organism evidence="1 2">
    <name type="scientific">Aphis glycines</name>
    <name type="common">Soybean aphid</name>
    <dbReference type="NCBI Taxonomy" id="307491"/>
    <lineage>
        <taxon>Eukaryota</taxon>
        <taxon>Metazoa</taxon>
        <taxon>Ecdysozoa</taxon>
        <taxon>Arthropoda</taxon>
        <taxon>Hexapoda</taxon>
        <taxon>Insecta</taxon>
        <taxon>Pterygota</taxon>
        <taxon>Neoptera</taxon>
        <taxon>Paraneoptera</taxon>
        <taxon>Hemiptera</taxon>
        <taxon>Sternorrhyncha</taxon>
        <taxon>Aphidomorpha</taxon>
        <taxon>Aphidoidea</taxon>
        <taxon>Aphididae</taxon>
        <taxon>Aphidini</taxon>
        <taxon>Aphis</taxon>
        <taxon>Aphis</taxon>
    </lineage>
</organism>
<feature type="non-terminal residue" evidence="1">
    <location>
        <position position="1"/>
    </location>
</feature>
<dbReference type="EMBL" id="VYZN01000001">
    <property type="protein sequence ID" value="KAE9545513.1"/>
    <property type="molecule type" value="Genomic_DNA"/>
</dbReference>
<accession>A0A6G0U987</accession>
<comment type="caution">
    <text evidence="1">The sequence shown here is derived from an EMBL/GenBank/DDBJ whole genome shotgun (WGS) entry which is preliminary data.</text>
</comment>
<reference evidence="1 2" key="1">
    <citation type="submission" date="2019-08" db="EMBL/GenBank/DDBJ databases">
        <title>The genome of the soybean aphid Biotype 1, its phylome, world population structure and adaptation to the North American continent.</title>
        <authorList>
            <person name="Giordano R."/>
            <person name="Donthu R.K."/>
            <person name="Hernandez A.G."/>
            <person name="Wright C.L."/>
            <person name="Zimin A.V."/>
        </authorList>
    </citation>
    <scope>NUCLEOTIDE SEQUENCE [LARGE SCALE GENOMIC DNA]</scope>
    <source>
        <tissue evidence="1">Whole aphids</tissue>
    </source>
</reference>
<evidence type="ECO:0000313" key="2">
    <source>
        <dbReference type="Proteomes" id="UP000475862"/>
    </source>
</evidence>
<gene>
    <name evidence="1" type="ORF">AGLY_001056</name>
</gene>
<name>A0A6G0U987_APHGL</name>